<feature type="transmembrane region" description="Helical" evidence="1">
    <location>
        <begin position="15"/>
        <end position="34"/>
    </location>
</feature>
<name>A0ABW2KCV2_9ACTN</name>
<accession>A0ABW2KCV2</accession>
<keyword evidence="1" id="KW-1133">Transmembrane helix</keyword>
<feature type="transmembrane region" description="Helical" evidence="1">
    <location>
        <begin position="46"/>
        <end position="66"/>
    </location>
</feature>
<evidence type="ECO:0000313" key="3">
    <source>
        <dbReference type="Proteomes" id="UP001596540"/>
    </source>
</evidence>
<evidence type="ECO:0008006" key="4">
    <source>
        <dbReference type="Google" id="ProtNLM"/>
    </source>
</evidence>
<evidence type="ECO:0000313" key="2">
    <source>
        <dbReference type="EMBL" id="MFC7327886.1"/>
    </source>
</evidence>
<keyword evidence="3" id="KW-1185">Reference proteome</keyword>
<sequence length="183" mass="18474">MAVGLSASGHALTSGHAIGAPALLMVFAAVFVAARAAAGRERGLGMILGWMLWGQLALHLFFSLVASPPAGGAADSPGAAPVTGHPMSGMALDADPTGSGTGMLAAHLVAAAVSACWLRCGEAAAFSLAGQVVTLLFGPLWSPLRPVPVPAVRRPAGFPRTVPGRPRPAALRHVVVLRAPPRF</sequence>
<dbReference type="EMBL" id="JBHTBH010000004">
    <property type="protein sequence ID" value="MFC7327886.1"/>
    <property type="molecule type" value="Genomic_DNA"/>
</dbReference>
<evidence type="ECO:0000256" key="1">
    <source>
        <dbReference type="SAM" id="Phobius"/>
    </source>
</evidence>
<gene>
    <name evidence="2" type="ORF">ACFQRF_09040</name>
</gene>
<protein>
    <recommendedName>
        <fullName evidence="4">MFS transporter</fullName>
    </recommendedName>
</protein>
<reference evidence="3" key="1">
    <citation type="journal article" date="2019" name="Int. J. Syst. Evol. Microbiol.">
        <title>The Global Catalogue of Microorganisms (GCM) 10K type strain sequencing project: providing services to taxonomists for standard genome sequencing and annotation.</title>
        <authorList>
            <consortium name="The Broad Institute Genomics Platform"/>
            <consortium name="The Broad Institute Genome Sequencing Center for Infectious Disease"/>
            <person name="Wu L."/>
            <person name="Ma J."/>
        </authorList>
    </citation>
    <scope>NUCLEOTIDE SEQUENCE [LARGE SCALE GENOMIC DNA]</scope>
    <source>
        <strain evidence="3">CGMCC 4.7382</strain>
    </source>
</reference>
<keyword evidence="1" id="KW-0812">Transmembrane</keyword>
<proteinExistence type="predicted"/>
<dbReference type="RefSeq" id="WP_379870447.1">
    <property type="nucleotide sequence ID" value="NZ_JBHTBH010000004.1"/>
</dbReference>
<keyword evidence="1" id="KW-0472">Membrane</keyword>
<dbReference type="Proteomes" id="UP001596540">
    <property type="component" value="Unassembled WGS sequence"/>
</dbReference>
<comment type="caution">
    <text evidence="2">The sequence shown here is derived from an EMBL/GenBank/DDBJ whole genome shotgun (WGS) entry which is preliminary data.</text>
</comment>
<organism evidence="2 3">
    <name type="scientific">Marinactinospora rubrisoli</name>
    <dbReference type="NCBI Taxonomy" id="2715399"/>
    <lineage>
        <taxon>Bacteria</taxon>
        <taxon>Bacillati</taxon>
        <taxon>Actinomycetota</taxon>
        <taxon>Actinomycetes</taxon>
        <taxon>Streptosporangiales</taxon>
        <taxon>Nocardiopsidaceae</taxon>
        <taxon>Marinactinospora</taxon>
    </lineage>
</organism>
<feature type="transmembrane region" description="Helical" evidence="1">
    <location>
        <begin position="100"/>
        <end position="118"/>
    </location>
</feature>